<evidence type="ECO:0000256" key="4">
    <source>
        <dbReference type="ARBA" id="ARBA00023125"/>
    </source>
</evidence>
<keyword evidence="2" id="KW-0805">Transcription regulation</keyword>
<dbReference type="GO" id="GO:0003677">
    <property type="term" value="F:DNA binding"/>
    <property type="evidence" value="ECO:0007669"/>
    <property type="project" value="UniProtKB-KW"/>
</dbReference>
<dbReference type="InterPro" id="IPR036388">
    <property type="entry name" value="WH-like_DNA-bd_sf"/>
</dbReference>
<evidence type="ECO:0000256" key="2">
    <source>
        <dbReference type="ARBA" id="ARBA00023015"/>
    </source>
</evidence>
<dbReference type="InterPro" id="IPR013249">
    <property type="entry name" value="RNA_pol_sigma70_r4_t2"/>
</dbReference>
<dbReference type="Gene3D" id="1.10.10.10">
    <property type="entry name" value="Winged helix-like DNA-binding domain superfamily/Winged helix DNA-binding domain"/>
    <property type="match status" value="1"/>
</dbReference>
<dbReference type="InterPro" id="IPR039425">
    <property type="entry name" value="RNA_pol_sigma-70-like"/>
</dbReference>
<dbReference type="Pfam" id="PF04542">
    <property type="entry name" value="Sigma70_r2"/>
    <property type="match status" value="1"/>
</dbReference>
<evidence type="ECO:0000259" key="8">
    <source>
        <dbReference type="Pfam" id="PF08281"/>
    </source>
</evidence>
<name>A0A9X3J1K4_9BACT</name>
<evidence type="ECO:0000259" key="7">
    <source>
        <dbReference type="Pfam" id="PF04542"/>
    </source>
</evidence>
<keyword evidence="5" id="KW-0804">Transcription</keyword>
<feature type="region of interest" description="Disordered" evidence="6">
    <location>
        <begin position="1"/>
        <end position="21"/>
    </location>
</feature>
<dbReference type="GO" id="GO:0016987">
    <property type="term" value="F:sigma factor activity"/>
    <property type="evidence" value="ECO:0007669"/>
    <property type="project" value="UniProtKB-KW"/>
</dbReference>
<feature type="domain" description="RNA polymerase sigma factor 70 region 4 type 2" evidence="8">
    <location>
        <begin position="141"/>
        <end position="192"/>
    </location>
</feature>
<reference evidence="9" key="1">
    <citation type="submission" date="2022-11" db="EMBL/GenBank/DDBJ databases">
        <title>Minimal conservation of predation-associated metabolite biosynthetic gene clusters underscores biosynthetic potential of Myxococcota including descriptions for ten novel species: Archangium lansinium sp. nov., Myxococcus landrumus sp. nov., Nannocystis bai.</title>
        <authorList>
            <person name="Ahearne A."/>
            <person name="Stevens C."/>
            <person name="Phillips K."/>
        </authorList>
    </citation>
    <scope>NUCLEOTIDE SEQUENCE</scope>
    <source>
        <strain evidence="9">Na p29</strain>
    </source>
</reference>
<feature type="domain" description="RNA polymerase sigma-70 region 2" evidence="7">
    <location>
        <begin position="40"/>
        <end position="111"/>
    </location>
</feature>
<proteinExistence type="inferred from homology"/>
<keyword evidence="10" id="KW-1185">Reference proteome</keyword>
<dbReference type="PANTHER" id="PTHR43133">
    <property type="entry name" value="RNA POLYMERASE ECF-TYPE SIGMA FACTO"/>
    <property type="match status" value="1"/>
</dbReference>
<comment type="similarity">
    <text evidence="1">Belongs to the sigma-70 factor family. ECF subfamily.</text>
</comment>
<dbReference type="SUPFAM" id="SSF88946">
    <property type="entry name" value="Sigma2 domain of RNA polymerase sigma factors"/>
    <property type="match status" value="1"/>
</dbReference>
<evidence type="ECO:0000313" key="9">
    <source>
        <dbReference type="EMBL" id="MCY1012807.1"/>
    </source>
</evidence>
<accession>A0A9X3J1K4</accession>
<dbReference type="RefSeq" id="WP_267776344.1">
    <property type="nucleotide sequence ID" value="NZ_JAPNKE010000002.1"/>
</dbReference>
<dbReference type="EMBL" id="JAPNKE010000002">
    <property type="protein sequence ID" value="MCY1012807.1"/>
    <property type="molecule type" value="Genomic_DNA"/>
</dbReference>
<dbReference type="InterPro" id="IPR013324">
    <property type="entry name" value="RNA_pol_sigma_r3/r4-like"/>
</dbReference>
<dbReference type="Gene3D" id="1.10.1740.10">
    <property type="match status" value="1"/>
</dbReference>
<dbReference type="NCBIfam" id="TIGR02937">
    <property type="entry name" value="sigma70-ECF"/>
    <property type="match status" value="1"/>
</dbReference>
<dbReference type="SUPFAM" id="SSF88659">
    <property type="entry name" value="Sigma3 and sigma4 domains of RNA polymerase sigma factors"/>
    <property type="match status" value="1"/>
</dbReference>
<evidence type="ECO:0000256" key="1">
    <source>
        <dbReference type="ARBA" id="ARBA00010641"/>
    </source>
</evidence>
<dbReference type="GO" id="GO:0006352">
    <property type="term" value="P:DNA-templated transcription initiation"/>
    <property type="evidence" value="ECO:0007669"/>
    <property type="project" value="InterPro"/>
</dbReference>
<organism evidence="9 10">
    <name type="scientific">Nannocystis pusilla</name>
    <dbReference type="NCBI Taxonomy" id="889268"/>
    <lineage>
        <taxon>Bacteria</taxon>
        <taxon>Pseudomonadati</taxon>
        <taxon>Myxococcota</taxon>
        <taxon>Polyangia</taxon>
        <taxon>Nannocystales</taxon>
        <taxon>Nannocystaceae</taxon>
        <taxon>Nannocystis</taxon>
    </lineage>
</organism>
<evidence type="ECO:0000313" key="10">
    <source>
        <dbReference type="Proteomes" id="UP001150924"/>
    </source>
</evidence>
<gene>
    <name evidence="9" type="ORF">OV079_46190</name>
</gene>
<dbReference type="AlphaFoldDB" id="A0A9X3J1K4"/>
<comment type="caution">
    <text evidence="9">The sequence shown here is derived from an EMBL/GenBank/DDBJ whole genome shotgun (WGS) entry which is preliminary data.</text>
</comment>
<dbReference type="PANTHER" id="PTHR43133:SF8">
    <property type="entry name" value="RNA POLYMERASE SIGMA FACTOR HI_1459-RELATED"/>
    <property type="match status" value="1"/>
</dbReference>
<protein>
    <submittedName>
        <fullName evidence="9">Sigma-70 family RNA polymerase sigma factor</fullName>
    </submittedName>
</protein>
<evidence type="ECO:0000256" key="6">
    <source>
        <dbReference type="SAM" id="MobiDB-lite"/>
    </source>
</evidence>
<evidence type="ECO:0000256" key="5">
    <source>
        <dbReference type="ARBA" id="ARBA00023163"/>
    </source>
</evidence>
<dbReference type="InterPro" id="IPR014284">
    <property type="entry name" value="RNA_pol_sigma-70_dom"/>
</dbReference>
<sequence length="203" mass="22784">MTALASRDPEAVPPRPPPDELDEVTLARAQRGDARARRDLVVRYQRPVFALLSRMLHGRAAAPLVEDLAQETFLRVFRALQGFDRRGPARLSTWILTIASRLAIDELRRRRPEVAPIDPLAEPAGPAAADADAERVRLAAALQHAIDDLSPEFRAAFLLREYHELEYAEIADNLQVDLGTVKSRLSRARAALRRALEEVYRAR</sequence>
<dbReference type="InterPro" id="IPR007627">
    <property type="entry name" value="RNA_pol_sigma70_r2"/>
</dbReference>
<evidence type="ECO:0000256" key="3">
    <source>
        <dbReference type="ARBA" id="ARBA00023082"/>
    </source>
</evidence>
<dbReference type="Pfam" id="PF08281">
    <property type="entry name" value="Sigma70_r4_2"/>
    <property type="match status" value="1"/>
</dbReference>
<dbReference type="InterPro" id="IPR013325">
    <property type="entry name" value="RNA_pol_sigma_r2"/>
</dbReference>
<keyword evidence="4" id="KW-0238">DNA-binding</keyword>
<dbReference type="Proteomes" id="UP001150924">
    <property type="component" value="Unassembled WGS sequence"/>
</dbReference>
<keyword evidence="3" id="KW-0731">Sigma factor</keyword>